<reference evidence="2 3" key="1">
    <citation type="submission" date="2024-02" db="EMBL/GenBank/DDBJ databases">
        <title>de novo genome assembly of Solanum bulbocastanum strain 11H21.</title>
        <authorList>
            <person name="Hosaka A.J."/>
        </authorList>
    </citation>
    <scope>NUCLEOTIDE SEQUENCE [LARGE SCALE GENOMIC DNA]</scope>
    <source>
        <tissue evidence="2">Young leaves</tissue>
    </source>
</reference>
<accession>A0AAN8YGG8</accession>
<comment type="caution">
    <text evidence="2">The sequence shown here is derived from an EMBL/GenBank/DDBJ whole genome shotgun (WGS) entry which is preliminary data.</text>
</comment>
<evidence type="ECO:0000313" key="3">
    <source>
        <dbReference type="Proteomes" id="UP001371456"/>
    </source>
</evidence>
<dbReference type="Proteomes" id="UP001371456">
    <property type="component" value="Unassembled WGS sequence"/>
</dbReference>
<dbReference type="PANTHER" id="PTHR33592">
    <property type="entry name" value="TRANSMEMBRANE PROTEIN"/>
    <property type="match status" value="1"/>
</dbReference>
<keyword evidence="1" id="KW-0732">Signal</keyword>
<evidence type="ECO:0000256" key="1">
    <source>
        <dbReference type="SAM" id="SignalP"/>
    </source>
</evidence>
<dbReference type="EMBL" id="JBANQN010000006">
    <property type="protein sequence ID" value="KAK6788353.1"/>
    <property type="molecule type" value="Genomic_DNA"/>
</dbReference>
<evidence type="ECO:0000313" key="2">
    <source>
        <dbReference type="EMBL" id="KAK6788353.1"/>
    </source>
</evidence>
<feature type="signal peptide" evidence="1">
    <location>
        <begin position="1"/>
        <end position="21"/>
    </location>
</feature>
<dbReference type="AlphaFoldDB" id="A0AAN8YGG8"/>
<dbReference type="PANTHER" id="PTHR33592:SF3">
    <property type="entry name" value="TRANSMEMBRANE PROTEIN"/>
    <property type="match status" value="1"/>
</dbReference>
<protein>
    <submittedName>
        <fullName evidence="2">Uncharacterized protein</fullName>
    </submittedName>
</protein>
<name>A0AAN8YGG8_SOLBU</name>
<keyword evidence="3" id="KW-1185">Reference proteome</keyword>
<feature type="chain" id="PRO_5042977624" evidence="1">
    <location>
        <begin position="22"/>
        <end position="432"/>
    </location>
</feature>
<proteinExistence type="predicted"/>
<gene>
    <name evidence="2" type="ORF">RDI58_016878</name>
</gene>
<organism evidence="2 3">
    <name type="scientific">Solanum bulbocastanum</name>
    <name type="common">Wild potato</name>
    <dbReference type="NCBI Taxonomy" id="147425"/>
    <lineage>
        <taxon>Eukaryota</taxon>
        <taxon>Viridiplantae</taxon>
        <taxon>Streptophyta</taxon>
        <taxon>Embryophyta</taxon>
        <taxon>Tracheophyta</taxon>
        <taxon>Spermatophyta</taxon>
        <taxon>Magnoliopsida</taxon>
        <taxon>eudicotyledons</taxon>
        <taxon>Gunneridae</taxon>
        <taxon>Pentapetalae</taxon>
        <taxon>asterids</taxon>
        <taxon>lamiids</taxon>
        <taxon>Solanales</taxon>
        <taxon>Solanaceae</taxon>
        <taxon>Solanoideae</taxon>
        <taxon>Solaneae</taxon>
        <taxon>Solanum</taxon>
    </lineage>
</organism>
<sequence>MKTVLILLVLLVLSRIETNEATRNLDETHLLLPSLHTHPPAKTLAPDSGTEANVNMASKFNERNFVSRKEVVFSPPSPSNAYSLDKTHLLLPSLQTRSPVKTPSPVNMASTVTERNIVGRKEVVFAPPPTNVYPLDKTHFLLPSLQTRPPVKTPSPNPGSETSVNMASTVSERNFVGRRKEVVFAPPSPTNANPLDKIHLLLPFLQTRAPVKTPSPNPGSETNVNMASTVTERNFAGCKEVVFAPPPPTNAYPLDKKHLLLPSLQARPPVKTPSPNPGSETSVNMASTFTERNFVGRKEVVFAPPPPANAYPLDKTHFLLPSLQTCPPVKTPSPNPRSKTNVNMASTVSERNFVGRRQEVIFAPPPLTNANRLDKTHLLLSFLQTRAPVKTPSPNSGSETSVNMAITVNERNFVGRKEVVVSPPPPTNAYPL</sequence>